<gene>
    <name evidence="1" type="ORF">MSAN_01239200</name>
</gene>
<proteinExistence type="predicted"/>
<protein>
    <submittedName>
        <fullName evidence="1">F-box domain-containing protein</fullName>
    </submittedName>
</protein>
<evidence type="ECO:0000313" key="1">
    <source>
        <dbReference type="EMBL" id="KAF7358987.1"/>
    </source>
</evidence>
<sequence>MSSCPVHYSIESIQSDLRFNVVPDQAETLAIQASLIDAEKRLQKGLQDGTDVEWTEIPDMNHEHEELSLFIAYSSSRLAPIRRLHPEILSLIFSQSIFDFPLAIGRQTGFPVAAVSFHWRAVAIATPTLWSRFSLSLRGSDAAYHMLQLCLGRAKVSPLTIEIRKDTDHGHPVHRGIVERLIQTSDRWLRISFPLDHQLLPLFAPVRGRLSSLEIASFAFSSPPRSSQTPGETDPSLADIDVFEIAPKLCSLSFRNAPSDLPLFPLNQLERVLFTNIAKDTVLSTIVHSPRLRSVACHWLGRSPNLQMTLHLERPIVLAFLTTIDFNGDHQLLRHITAPNLESFSLTEMHQFSGPTVSDFIQRSQSPIRTLILDKVWARWTSIIEVFHLVPSLHSLTIVDGRPNSLTDMAVEALVIDPGKAEAILPNLRSFTLHGSYLFRTSKLLDMLESRLTPNAGPTQAQLHLIDLRLDQRQFAEDELERFRALKSNVEQFSLRRMEQKICIDII</sequence>
<dbReference type="OrthoDB" id="3365698at2759"/>
<organism evidence="1 2">
    <name type="scientific">Mycena sanguinolenta</name>
    <dbReference type="NCBI Taxonomy" id="230812"/>
    <lineage>
        <taxon>Eukaryota</taxon>
        <taxon>Fungi</taxon>
        <taxon>Dikarya</taxon>
        <taxon>Basidiomycota</taxon>
        <taxon>Agaricomycotina</taxon>
        <taxon>Agaricomycetes</taxon>
        <taxon>Agaricomycetidae</taxon>
        <taxon>Agaricales</taxon>
        <taxon>Marasmiineae</taxon>
        <taxon>Mycenaceae</taxon>
        <taxon>Mycena</taxon>
    </lineage>
</organism>
<keyword evidence="2" id="KW-1185">Reference proteome</keyword>
<reference evidence="1" key="1">
    <citation type="submission" date="2020-05" db="EMBL/GenBank/DDBJ databases">
        <title>Mycena genomes resolve the evolution of fungal bioluminescence.</title>
        <authorList>
            <person name="Tsai I.J."/>
        </authorList>
    </citation>
    <scope>NUCLEOTIDE SEQUENCE</scope>
    <source>
        <strain evidence="1">160909Yilan</strain>
    </source>
</reference>
<dbReference type="Proteomes" id="UP000623467">
    <property type="component" value="Unassembled WGS sequence"/>
</dbReference>
<accession>A0A8H6YI56</accession>
<dbReference type="AlphaFoldDB" id="A0A8H6YI56"/>
<dbReference type="EMBL" id="JACAZH010000009">
    <property type="protein sequence ID" value="KAF7358987.1"/>
    <property type="molecule type" value="Genomic_DNA"/>
</dbReference>
<evidence type="ECO:0000313" key="2">
    <source>
        <dbReference type="Proteomes" id="UP000623467"/>
    </source>
</evidence>
<comment type="caution">
    <text evidence="1">The sequence shown here is derived from an EMBL/GenBank/DDBJ whole genome shotgun (WGS) entry which is preliminary data.</text>
</comment>
<dbReference type="SUPFAM" id="SSF52047">
    <property type="entry name" value="RNI-like"/>
    <property type="match status" value="1"/>
</dbReference>
<name>A0A8H6YI56_9AGAR</name>